<dbReference type="AlphaFoldDB" id="A0A9N9NZ98"/>
<evidence type="ECO:0000313" key="2">
    <source>
        <dbReference type="Proteomes" id="UP000789396"/>
    </source>
</evidence>
<dbReference type="Proteomes" id="UP000789396">
    <property type="component" value="Unassembled WGS sequence"/>
</dbReference>
<accession>A0A9N9NZ98</accession>
<comment type="caution">
    <text evidence="1">The sequence shown here is derived from an EMBL/GenBank/DDBJ whole genome shotgun (WGS) entry which is preliminary data.</text>
</comment>
<protein>
    <submittedName>
        <fullName evidence="1">16453_t:CDS:1</fullName>
    </submittedName>
</protein>
<feature type="non-terminal residue" evidence="1">
    <location>
        <position position="1"/>
    </location>
</feature>
<gene>
    <name evidence="1" type="ORF">RFULGI_LOCUS15340</name>
</gene>
<reference evidence="1" key="1">
    <citation type="submission" date="2021-06" db="EMBL/GenBank/DDBJ databases">
        <authorList>
            <person name="Kallberg Y."/>
            <person name="Tangrot J."/>
            <person name="Rosling A."/>
        </authorList>
    </citation>
    <scope>NUCLEOTIDE SEQUENCE</scope>
    <source>
        <strain evidence="1">IN212</strain>
    </source>
</reference>
<dbReference type="OrthoDB" id="2471256at2759"/>
<evidence type="ECO:0000313" key="1">
    <source>
        <dbReference type="EMBL" id="CAG8774731.1"/>
    </source>
</evidence>
<name>A0A9N9NZ98_9GLOM</name>
<sequence>NKNIEQELINTDLDYQVNNDSNVEEEITTKSYNQKNQILEKNKDLV</sequence>
<organism evidence="1 2">
    <name type="scientific">Racocetra fulgida</name>
    <dbReference type="NCBI Taxonomy" id="60492"/>
    <lineage>
        <taxon>Eukaryota</taxon>
        <taxon>Fungi</taxon>
        <taxon>Fungi incertae sedis</taxon>
        <taxon>Mucoromycota</taxon>
        <taxon>Glomeromycotina</taxon>
        <taxon>Glomeromycetes</taxon>
        <taxon>Diversisporales</taxon>
        <taxon>Gigasporaceae</taxon>
        <taxon>Racocetra</taxon>
    </lineage>
</organism>
<keyword evidence="2" id="KW-1185">Reference proteome</keyword>
<proteinExistence type="predicted"/>
<feature type="non-terminal residue" evidence="1">
    <location>
        <position position="46"/>
    </location>
</feature>
<dbReference type="EMBL" id="CAJVPZ010048766">
    <property type="protein sequence ID" value="CAG8774731.1"/>
    <property type="molecule type" value="Genomic_DNA"/>
</dbReference>